<dbReference type="InterPro" id="IPR037231">
    <property type="entry name" value="NAP-like_sf"/>
</dbReference>
<dbReference type="Proteomes" id="UP001215280">
    <property type="component" value="Unassembled WGS sequence"/>
</dbReference>
<comment type="similarity">
    <text evidence="1 2">Belongs to the nucleosome assembly protein (NAP) family.</text>
</comment>
<keyword evidence="5" id="KW-1185">Reference proteome</keyword>
<sequence length="271" mass="30719">MAKGGVKRASPGADEEKSNPLSNVDLTEEDAKNLASAQRDLGRVELAMDRLTQSKVTPAYQKRREVVKNIGKFWPVALMNHSHFAFFAQHSADQLALSYLEDLWIARDPVEPRCYTIEFYFKENPFFTNTVLKKEYKYSAPDNVADDKPDENGITDTMLDFSWERDVSAQATTIDWKEPEKALTKLYPRDAEDGDDDDVAVEVGSFFNFFETASDPAELGITIANEVFPEAIEYFLGQAGGDEEMDSDDEDDDDEEEEIDLEKPRSKKQKV</sequence>
<name>A0AAD7NQI3_9AGAR</name>
<dbReference type="AlphaFoldDB" id="A0AAD7NQI3"/>
<dbReference type="GO" id="GO:0006334">
    <property type="term" value="P:nucleosome assembly"/>
    <property type="evidence" value="ECO:0007669"/>
    <property type="project" value="InterPro"/>
</dbReference>
<feature type="region of interest" description="Disordered" evidence="3">
    <location>
        <begin position="234"/>
        <end position="271"/>
    </location>
</feature>
<evidence type="ECO:0000313" key="5">
    <source>
        <dbReference type="Proteomes" id="UP001215280"/>
    </source>
</evidence>
<evidence type="ECO:0008006" key="6">
    <source>
        <dbReference type="Google" id="ProtNLM"/>
    </source>
</evidence>
<protein>
    <recommendedName>
        <fullName evidence="6">Nucleosome assembly protein</fullName>
    </recommendedName>
</protein>
<evidence type="ECO:0000256" key="1">
    <source>
        <dbReference type="ARBA" id="ARBA00009947"/>
    </source>
</evidence>
<dbReference type="SUPFAM" id="SSF143113">
    <property type="entry name" value="NAP-like"/>
    <property type="match status" value="1"/>
</dbReference>
<accession>A0AAD7NQI3</accession>
<feature type="compositionally biased region" description="Acidic residues" evidence="3">
    <location>
        <begin position="241"/>
        <end position="260"/>
    </location>
</feature>
<comment type="caution">
    <text evidence="4">The sequence shown here is derived from an EMBL/GenBank/DDBJ whole genome shotgun (WGS) entry which is preliminary data.</text>
</comment>
<dbReference type="GO" id="GO:0005634">
    <property type="term" value="C:nucleus"/>
    <property type="evidence" value="ECO:0007669"/>
    <property type="project" value="InterPro"/>
</dbReference>
<dbReference type="EMBL" id="JARJLG010000023">
    <property type="protein sequence ID" value="KAJ7770843.1"/>
    <property type="molecule type" value="Genomic_DNA"/>
</dbReference>
<reference evidence="4" key="1">
    <citation type="submission" date="2023-03" db="EMBL/GenBank/DDBJ databases">
        <title>Massive genome expansion in bonnet fungi (Mycena s.s.) driven by repeated elements and novel gene families across ecological guilds.</title>
        <authorList>
            <consortium name="Lawrence Berkeley National Laboratory"/>
            <person name="Harder C.B."/>
            <person name="Miyauchi S."/>
            <person name="Viragh M."/>
            <person name="Kuo A."/>
            <person name="Thoen E."/>
            <person name="Andreopoulos B."/>
            <person name="Lu D."/>
            <person name="Skrede I."/>
            <person name="Drula E."/>
            <person name="Henrissat B."/>
            <person name="Morin E."/>
            <person name="Kohler A."/>
            <person name="Barry K."/>
            <person name="LaButti K."/>
            <person name="Morin E."/>
            <person name="Salamov A."/>
            <person name="Lipzen A."/>
            <person name="Mereny Z."/>
            <person name="Hegedus B."/>
            <person name="Baldrian P."/>
            <person name="Stursova M."/>
            <person name="Weitz H."/>
            <person name="Taylor A."/>
            <person name="Grigoriev I.V."/>
            <person name="Nagy L.G."/>
            <person name="Martin F."/>
            <person name="Kauserud H."/>
        </authorList>
    </citation>
    <scope>NUCLEOTIDE SEQUENCE</scope>
    <source>
        <strain evidence="4">CBHHK188m</strain>
    </source>
</reference>
<gene>
    <name evidence="4" type="ORF">DFH07DRAFT_805457</name>
</gene>
<dbReference type="PANTHER" id="PTHR11875">
    <property type="entry name" value="TESTIS-SPECIFIC Y-ENCODED PROTEIN"/>
    <property type="match status" value="1"/>
</dbReference>
<evidence type="ECO:0000313" key="4">
    <source>
        <dbReference type="EMBL" id="KAJ7770843.1"/>
    </source>
</evidence>
<dbReference type="Gene3D" id="3.30.1120.90">
    <property type="entry name" value="Nucleosome assembly protein"/>
    <property type="match status" value="1"/>
</dbReference>
<evidence type="ECO:0000256" key="3">
    <source>
        <dbReference type="SAM" id="MobiDB-lite"/>
    </source>
</evidence>
<feature type="region of interest" description="Disordered" evidence="3">
    <location>
        <begin position="1"/>
        <end position="26"/>
    </location>
</feature>
<organism evidence="4 5">
    <name type="scientific">Mycena maculata</name>
    <dbReference type="NCBI Taxonomy" id="230809"/>
    <lineage>
        <taxon>Eukaryota</taxon>
        <taxon>Fungi</taxon>
        <taxon>Dikarya</taxon>
        <taxon>Basidiomycota</taxon>
        <taxon>Agaricomycotina</taxon>
        <taxon>Agaricomycetes</taxon>
        <taxon>Agaricomycetidae</taxon>
        <taxon>Agaricales</taxon>
        <taxon>Marasmiineae</taxon>
        <taxon>Mycenaceae</taxon>
        <taxon>Mycena</taxon>
    </lineage>
</organism>
<proteinExistence type="inferred from homology"/>
<dbReference type="InterPro" id="IPR002164">
    <property type="entry name" value="NAP_family"/>
</dbReference>
<dbReference type="Pfam" id="PF00956">
    <property type="entry name" value="NAP"/>
    <property type="match status" value="1"/>
</dbReference>
<evidence type="ECO:0000256" key="2">
    <source>
        <dbReference type="RuleBase" id="RU003876"/>
    </source>
</evidence>